<keyword evidence="9" id="KW-0175">Coiled coil</keyword>
<comment type="catalytic activity">
    <reaction evidence="1">
        <text>ATP + protein L-histidine = ADP + protein N-phospho-L-histidine.</text>
        <dbReference type="EC" id="2.7.13.3"/>
    </reaction>
</comment>
<evidence type="ECO:0000256" key="1">
    <source>
        <dbReference type="ARBA" id="ARBA00000085"/>
    </source>
</evidence>
<keyword evidence="10" id="KW-1133">Transmembrane helix</keyword>
<evidence type="ECO:0000256" key="3">
    <source>
        <dbReference type="ARBA" id="ARBA00022553"/>
    </source>
</evidence>
<dbReference type="PANTHER" id="PTHR24421:SF10">
    <property type="entry name" value="NITRATE_NITRITE SENSOR PROTEIN NARQ"/>
    <property type="match status" value="1"/>
</dbReference>
<comment type="caution">
    <text evidence="13">The sequence shown here is derived from an EMBL/GenBank/DDBJ whole genome shotgun (WGS) entry which is preliminary data.</text>
</comment>
<accession>A0A939P953</accession>
<dbReference type="Proteomes" id="UP000669179">
    <property type="component" value="Unassembled WGS sequence"/>
</dbReference>
<evidence type="ECO:0000313" key="13">
    <source>
        <dbReference type="EMBL" id="MBO2448175.1"/>
    </source>
</evidence>
<dbReference type="GO" id="GO:0046983">
    <property type="term" value="F:protein dimerization activity"/>
    <property type="evidence" value="ECO:0007669"/>
    <property type="project" value="InterPro"/>
</dbReference>
<keyword evidence="10" id="KW-0472">Membrane</keyword>
<feature type="transmembrane region" description="Helical" evidence="10">
    <location>
        <begin position="508"/>
        <end position="528"/>
    </location>
</feature>
<reference evidence="13" key="1">
    <citation type="submission" date="2021-03" db="EMBL/GenBank/DDBJ databases">
        <authorList>
            <person name="Kanchanasin P."/>
            <person name="Saeng-In P."/>
            <person name="Phongsopitanun W."/>
            <person name="Yuki M."/>
            <person name="Kudo T."/>
            <person name="Ohkuma M."/>
            <person name="Tanasupawat S."/>
        </authorList>
    </citation>
    <scope>NUCLEOTIDE SEQUENCE</scope>
    <source>
        <strain evidence="13">GKU 128</strain>
    </source>
</reference>
<feature type="transmembrane region" description="Helical" evidence="10">
    <location>
        <begin position="456"/>
        <end position="476"/>
    </location>
</feature>
<dbReference type="GO" id="GO:0005524">
    <property type="term" value="F:ATP binding"/>
    <property type="evidence" value="ECO:0007669"/>
    <property type="project" value="UniProtKB-KW"/>
</dbReference>
<keyword evidence="5" id="KW-0547">Nucleotide-binding</keyword>
<dbReference type="InterPro" id="IPR055558">
    <property type="entry name" value="DUF7134"/>
</dbReference>
<dbReference type="Pfam" id="PF23539">
    <property type="entry name" value="DUF7134"/>
    <property type="match status" value="1"/>
</dbReference>
<keyword evidence="10" id="KW-0812">Transmembrane</keyword>
<keyword evidence="7" id="KW-0067">ATP-binding</keyword>
<dbReference type="GO" id="GO:0016020">
    <property type="term" value="C:membrane"/>
    <property type="evidence" value="ECO:0007669"/>
    <property type="project" value="InterPro"/>
</dbReference>
<dbReference type="InterPro" id="IPR011712">
    <property type="entry name" value="Sig_transdc_His_kin_sub3_dim/P"/>
</dbReference>
<dbReference type="AlphaFoldDB" id="A0A939P953"/>
<evidence type="ECO:0000259" key="12">
    <source>
        <dbReference type="Pfam" id="PF23539"/>
    </source>
</evidence>
<feature type="transmembrane region" description="Helical" evidence="10">
    <location>
        <begin position="540"/>
        <end position="561"/>
    </location>
</feature>
<keyword evidence="4" id="KW-0808">Transferase</keyword>
<keyword evidence="3" id="KW-0597">Phosphoprotein</keyword>
<keyword evidence="14" id="KW-1185">Reference proteome</keyword>
<dbReference type="InterPro" id="IPR050482">
    <property type="entry name" value="Sensor_HK_TwoCompSys"/>
</dbReference>
<dbReference type="EMBL" id="JAGEOJ010000005">
    <property type="protein sequence ID" value="MBO2448175.1"/>
    <property type="molecule type" value="Genomic_DNA"/>
</dbReference>
<feature type="transmembrane region" description="Helical" evidence="10">
    <location>
        <begin position="400"/>
        <end position="418"/>
    </location>
</feature>
<gene>
    <name evidence="13" type="ORF">J4573_13810</name>
</gene>
<dbReference type="GO" id="GO:0000155">
    <property type="term" value="F:phosphorelay sensor kinase activity"/>
    <property type="evidence" value="ECO:0007669"/>
    <property type="project" value="InterPro"/>
</dbReference>
<dbReference type="Pfam" id="PF07730">
    <property type="entry name" value="HisKA_3"/>
    <property type="match status" value="1"/>
</dbReference>
<evidence type="ECO:0000256" key="5">
    <source>
        <dbReference type="ARBA" id="ARBA00022741"/>
    </source>
</evidence>
<feature type="domain" description="DUF7134" evidence="12">
    <location>
        <begin position="18"/>
        <end position="168"/>
    </location>
</feature>
<dbReference type="SUPFAM" id="SSF55874">
    <property type="entry name" value="ATPase domain of HSP90 chaperone/DNA topoisomerase II/histidine kinase"/>
    <property type="match status" value="1"/>
</dbReference>
<evidence type="ECO:0000256" key="9">
    <source>
        <dbReference type="SAM" id="Coils"/>
    </source>
</evidence>
<feature type="transmembrane region" description="Helical" evidence="10">
    <location>
        <begin position="430"/>
        <end position="449"/>
    </location>
</feature>
<dbReference type="EC" id="2.7.13.3" evidence="2"/>
<evidence type="ECO:0000256" key="7">
    <source>
        <dbReference type="ARBA" id="ARBA00022840"/>
    </source>
</evidence>
<dbReference type="PANTHER" id="PTHR24421">
    <property type="entry name" value="NITRATE/NITRITE SENSOR PROTEIN NARX-RELATED"/>
    <property type="match status" value="1"/>
</dbReference>
<dbReference type="RefSeq" id="WP_208255829.1">
    <property type="nucleotide sequence ID" value="NZ_JAGEOJ010000005.1"/>
</dbReference>
<evidence type="ECO:0000256" key="6">
    <source>
        <dbReference type="ARBA" id="ARBA00022777"/>
    </source>
</evidence>
<feature type="transmembrane region" description="Helical" evidence="10">
    <location>
        <begin position="120"/>
        <end position="139"/>
    </location>
</feature>
<dbReference type="CDD" id="cd16917">
    <property type="entry name" value="HATPase_UhpB-NarQ-NarX-like"/>
    <property type="match status" value="1"/>
</dbReference>
<feature type="transmembrane region" description="Helical" evidence="10">
    <location>
        <begin position="145"/>
        <end position="165"/>
    </location>
</feature>
<keyword evidence="8" id="KW-0902">Two-component regulatory system</keyword>
<keyword evidence="6" id="KW-0418">Kinase</keyword>
<evidence type="ECO:0000313" key="14">
    <source>
        <dbReference type="Proteomes" id="UP000669179"/>
    </source>
</evidence>
<dbReference type="Gene3D" id="1.20.5.1930">
    <property type="match status" value="1"/>
</dbReference>
<proteinExistence type="predicted"/>
<protein>
    <recommendedName>
        <fullName evidence="2">histidine kinase</fullName>
        <ecNumber evidence="2">2.7.13.3</ecNumber>
    </recommendedName>
</protein>
<feature type="coiled-coil region" evidence="9">
    <location>
        <begin position="166"/>
        <end position="193"/>
    </location>
</feature>
<name>A0A939P953_9ACTN</name>
<dbReference type="InterPro" id="IPR036890">
    <property type="entry name" value="HATPase_C_sf"/>
</dbReference>
<sequence length="654" mass="69573">MRGATMRGDGGEGAARWPSVADMAVPAVLAVAQLSVTWLIDEDAEHKLSQGDWMIATSAVVLSALALLWRRRAPVPVLVVTVLIGDLATVAIGHHDTVVGGVADGVALYSLAVHRGRRQAVLGALFAYFVAFAAYVPRQKGGPDFVSTEVIDVFFYALVTTLGQIRRQQKVRRRELMERLDEADRERRAAAESERERLARDLHDVAGHHLSAVVVHSGAAARLDSPDLTTEALRTAADTGRDVLTSLSRLVDVVGPQADDGGLEALLPPLCHGLSRLGIPISLEVEGRARRLPPDVVTAAYRIVQESLTNAMRYASGRPVAVEVRYVPGALEISVGNEAAENGDVAPPPLGTGRGIAGMTERAAGVGGTLEAGPDPAGGWSVQAVLPTSRPRRGPGWQEVLDALAVLFCAVLPTLLAFTPPDQALKDVTFGEGALICAAIVLRALPLWWRRRFPYAVLAVLTVIDSIWLVSAALWYHELAAVTAIGAGASMIAVYSVAAYARPRTHTWPAAIIAGLPWGLMLSVSLVVDKDQSGPVALRILYGLGAGTLFATLILLPFWAWGKTIARRGRRWEASALETMAARTGEAVLAERHRVAMGLRGTVLDHTSRLVRAAEAGLAGTGSDAQAALDVVTTQARAALIDMRELLDAMEETT</sequence>
<feature type="transmembrane region" description="Helical" evidence="10">
    <location>
        <begin position="482"/>
        <end position="501"/>
    </location>
</feature>
<evidence type="ECO:0000259" key="11">
    <source>
        <dbReference type="Pfam" id="PF07730"/>
    </source>
</evidence>
<dbReference type="Gene3D" id="3.30.565.10">
    <property type="entry name" value="Histidine kinase-like ATPase, C-terminal domain"/>
    <property type="match status" value="1"/>
</dbReference>
<organism evidence="13 14">
    <name type="scientific">Actinomadura barringtoniae</name>
    <dbReference type="NCBI Taxonomy" id="1427535"/>
    <lineage>
        <taxon>Bacteria</taxon>
        <taxon>Bacillati</taxon>
        <taxon>Actinomycetota</taxon>
        <taxon>Actinomycetes</taxon>
        <taxon>Streptosporangiales</taxon>
        <taxon>Thermomonosporaceae</taxon>
        <taxon>Actinomadura</taxon>
    </lineage>
</organism>
<evidence type="ECO:0000256" key="4">
    <source>
        <dbReference type="ARBA" id="ARBA00022679"/>
    </source>
</evidence>
<feature type="domain" description="Signal transduction histidine kinase subgroup 3 dimerisation and phosphoacceptor" evidence="11">
    <location>
        <begin position="194"/>
        <end position="257"/>
    </location>
</feature>
<evidence type="ECO:0000256" key="10">
    <source>
        <dbReference type="SAM" id="Phobius"/>
    </source>
</evidence>
<evidence type="ECO:0000256" key="2">
    <source>
        <dbReference type="ARBA" id="ARBA00012438"/>
    </source>
</evidence>
<evidence type="ECO:0000256" key="8">
    <source>
        <dbReference type="ARBA" id="ARBA00023012"/>
    </source>
</evidence>